<proteinExistence type="predicted"/>
<dbReference type="EMBL" id="LBSV01000009">
    <property type="protein sequence ID" value="KKQ25304.1"/>
    <property type="molecule type" value="Genomic_DNA"/>
</dbReference>
<dbReference type="InterPro" id="IPR006674">
    <property type="entry name" value="HD_domain"/>
</dbReference>
<feature type="domain" description="HD/PDEase" evidence="1">
    <location>
        <begin position="59"/>
        <end position="200"/>
    </location>
</feature>
<evidence type="ECO:0000313" key="3">
    <source>
        <dbReference type="Proteomes" id="UP000034917"/>
    </source>
</evidence>
<sequence>MTETMRGSLFIPTWMSRCFDNKPPVFDDLLPDNNRMNDIRNLKHPKEKVRELLSWLGDHHRDTLYHTYDVALTAYRIAKYYYKGIPAYKSVDLTLKKIFTGGLIHDIGKVGIEKQILDRSAPITGEQKNKLILHGKIGEIILEEVGLNEFIPFATEHHLGNSLINHTSKQDLENRHPLVEFIALADLISASLDHRRKYKRVRSIDEVIKEVRKKTKKGVFSPELERAFLKFLSEGNKLPPYTNPLAFGQDFL</sequence>
<dbReference type="Pfam" id="PF01966">
    <property type="entry name" value="HD"/>
    <property type="match status" value="1"/>
</dbReference>
<protein>
    <recommendedName>
        <fullName evidence="1">HD/PDEase domain-containing protein</fullName>
    </recommendedName>
</protein>
<dbReference type="Proteomes" id="UP000034917">
    <property type="component" value="Unassembled WGS sequence"/>
</dbReference>
<dbReference type="PANTHER" id="PTHR43155">
    <property type="entry name" value="CYCLIC DI-GMP PHOSPHODIESTERASE PA4108-RELATED"/>
    <property type="match status" value="1"/>
</dbReference>
<name>A0A0G0IM64_9BACT</name>
<dbReference type="SUPFAM" id="SSF109604">
    <property type="entry name" value="HD-domain/PDEase-like"/>
    <property type="match status" value="1"/>
</dbReference>
<dbReference type="CDD" id="cd00077">
    <property type="entry name" value="HDc"/>
    <property type="match status" value="1"/>
</dbReference>
<dbReference type="InterPro" id="IPR003607">
    <property type="entry name" value="HD/PDEase_dom"/>
</dbReference>
<dbReference type="PANTHER" id="PTHR43155:SF2">
    <property type="entry name" value="CYCLIC DI-GMP PHOSPHODIESTERASE PA4108"/>
    <property type="match status" value="1"/>
</dbReference>
<dbReference type="SMART" id="SM00471">
    <property type="entry name" value="HDc"/>
    <property type="match status" value="1"/>
</dbReference>
<dbReference type="Gene3D" id="1.10.3210.10">
    <property type="entry name" value="Hypothetical protein af1432"/>
    <property type="match status" value="1"/>
</dbReference>
<gene>
    <name evidence="2" type="ORF">US40_C0009G0010</name>
</gene>
<organism evidence="2 3">
    <name type="scientific">Candidatus Roizmanbacteria bacterium GW2011_GWC2_37_13</name>
    <dbReference type="NCBI Taxonomy" id="1618486"/>
    <lineage>
        <taxon>Bacteria</taxon>
        <taxon>Candidatus Roizmaniibacteriota</taxon>
    </lineage>
</organism>
<evidence type="ECO:0000313" key="2">
    <source>
        <dbReference type="EMBL" id="KKQ25304.1"/>
    </source>
</evidence>
<reference evidence="2 3" key="1">
    <citation type="journal article" date="2015" name="Nature">
        <title>rRNA introns, odd ribosomes, and small enigmatic genomes across a large radiation of phyla.</title>
        <authorList>
            <person name="Brown C.T."/>
            <person name="Hug L.A."/>
            <person name="Thomas B.C."/>
            <person name="Sharon I."/>
            <person name="Castelle C.J."/>
            <person name="Singh A."/>
            <person name="Wilkins M.J."/>
            <person name="Williams K.H."/>
            <person name="Banfield J.F."/>
        </authorList>
    </citation>
    <scope>NUCLEOTIDE SEQUENCE [LARGE SCALE GENOMIC DNA]</scope>
</reference>
<evidence type="ECO:0000259" key="1">
    <source>
        <dbReference type="SMART" id="SM00471"/>
    </source>
</evidence>
<comment type="caution">
    <text evidence="2">The sequence shown here is derived from an EMBL/GenBank/DDBJ whole genome shotgun (WGS) entry which is preliminary data.</text>
</comment>
<accession>A0A0G0IM64</accession>
<dbReference type="AlphaFoldDB" id="A0A0G0IM64"/>